<accession>A0A3A9HYJ0</accession>
<dbReference type="EMBL" id="RAWX01000009">
    <property type="protein sequence ID" value="RKJ83795.1"/>
    <property type="molecule type" value="Genomic_DNA"/>
</dbReference>
<evidence type="ECO:0000313" key="2">
    <source>
        <dbReference type="Proteomes" id="UP000281725"/>
    </source>
</evidence>
<evidence type="ECO:0000313" key="1">
    <source>
        <dbReference type="EMBL" id="RKJ83795.1"/>
    </source>
</evidence>
<proteinExistence type="predicted"/>
<reference evidence="1 2" key="1">
    <citation type="submission" date="2018-09" db="EMBL/GenBank/DDBJ databases">
        <title>Genome sequencing of Aeromonas veronii MS-17-88.</title>
        <authorList>
            <person name="Tekedar H.C."/>
            <person name="Arick M.A."/>
            <person name="Hsu C.-Y."/>
            <person name="Thrash A."/>
            <person name="Karsi A."/>
            <person name="Lawrence M.L."/>
            <person name="Abdelhamed H."/>
        </authorList>
    </citation>
    <scope>NUCLEOTIDE SEQUENCE [LARGE SCALE GENOMIC DNA]</scope>
    <source>
        <strain evidence="1 2">MS 17-88</strain>
    </source>
</reference>
<sequence>MTQRFKTLGNVPTGIEARAAELLACARPRKLKYAGGEVIDVGLRYRLYRAAGAACFSLMTHERYSSLTSKKKRRG</sequence>
<organism evidence="1 2">
    <name type="scientific">Aeromonas veronii</name>
    <dbReference type="NCBI Taxonomy" id="654"/>
    <lineage>
        <taxon>Bacteria</taxon>
        <taxon>Pseudomonadati</taxon>
        <taxon>Pseudomonadota</taxon>
        <taxon>Gammaproteobacteria</taxon>
        <taxon>Aeromonadales</taxon>
        <taxon>Aeromonadaceae</taxon>
        <taxon>Aeromonas</taxon>
    </lineage>
</organism>
<protein>
    <submittedName>
        <fullName evidence="1">Uncharacterized protein</fullName>
    </submittedName>
</protein>
<dbReference type="AlphaFoldDB" id="A0A3A9HYJ0"/>
<gene>
    <name evidence="1" type="ORF">D6R50_24140</name>
</gene>
<name>A0A3A9HYJ0_AERVE</name>
<dbReference type="RefSeq" id="WP_120416397.1">
    <property type="nucleotide sequence ID" value="NZ_RAWX01000009.1"/>
</dbReference>
<comment type="caution">
    <text evidence="1">The sequence shown here is derived from an EMBL/GenBank/DDBJ whole genome shotgun (WGS) entry which is preliminary data.</text>
</comment>
<dbReference type="Proteomes" id="UP000281725">
    <property type="component" value="Unassembled WGS sequence"/>
</dbReference>